<keyword evidence="3" id="KW-1185">Reference proteome</keyword>
<sequence>MPNWKIILLTTGIISFSIAFISLFWTKYKKNQLIKKYSFNLESKDSEKLINIREQVLELNSEIWLIESLEVIINKINKENFKKNLFLENDGLLACLSQKNIKNSQNILAVNYLDQEKFNKNTEKLTISGLNLVSFYEPFFDCILISVKIEAKNILEFLEMLKIGGVLILKYQKNQRRTILKFLKAEKIAFDEYFYYDFLIIEKNKLKFANNI</sequence>
<evidence type="ECO:0000256" key="1">
    <source>
        <dbReference type="SAM" id="Phobius"/>
    </source>
</evidence>
<keyword evidence="1" id="KW-1133">Transmembrane helix</keyword>
<reference evidence="2 3" key="1">
    <citation type="journal article" date="2015" name="Genome Announc.">
        <title>Complete Genome Sequence of Mycoplasma flocculare Strain Ms42T (ATCC 27399T).</title>
        <authorList>
            <person name="Calcutt M.J."/>
            <person name="Foecking M.F."/>
            <person name="Heidari M.B."/>
            <person name="McIntosh M.A."/>
        </authorList>
    </citation>
    <scope>NUCLEOTIDE SEQUENCE [LARGE SCALE GENOMIC DNA]</scope>
    <source>
        <strain evidence="3">ATCC 27399</strain>
    </source>
</reference>
<protein>
    <recommendedName>
        <fullName evidence="4">Methyltransferase</fullName>
    </recommendedName>
</protein>
<gene>
    <name evidence="2" type="ORF">MYF_03305</name>
</gene>
<dbReference type="RefSeq" id="WP_002557489.1">
    <property type="nucleotide sequence ID" value="NZ_CP007585.1"/>
</dbReference>
<keyword evidence="1" id="KW-0472">Membrane</keyword>
<organism evidence="2 3">
    <name type="scientific">Mesomycoplasma flocculare ATCC 27399</name>
    <dbReference type="NCBI Taxonomy" id="743971"/>
    <lineage>
        <taxon>Bacteria</taxon>
        <taxon>Bacillati</taxon>
        <taxon>Mycoplasmatota</taxon>
        <taxon>Mycoplasmoidales</taxon>
        <taxon>Metamycoplasmataceae</taxon>
        <taxon>Mesomycoplasma</taxon>
    </lineage>
</organism>
<proteinExistence type="predicted"/>
<evidence type="ECO:0000313" key="2">
    <source>
        <dbReference type="EMBL" id="AJC50135.1"/>
    </source>
</evidence>
<name>A0A0A8E7E5_MESFC</name>
<feature type="transmembrane region" description="Helical" evidence="1">
    <location>
        <begin position="6"/>
        <end position="26"/>
    </location>
</feature>
<dbReference type="EMBL" id="CP007585">
    <property type="protein sequence ID" value="AJC50135.1"/>
    <property type="molecule type" value="Genomic_DNA"/>
</dbReference>
<dbReference type="Proteomes" id="UP000031129">
    <property type="component" value="Chromosome"/>
</dbReference>
<evidence type="ECO:0008006" key="4">
    <source>
        <dbReference type="Google" id="ProtNLM"/>
    </source>
</evidence>
<accession>A0A0A8E7E5</accession>
<dbReference type="STRING" id="743971.MYF_03305"/>
<dbReference type="KEGG" id="mfq:MYF_03305"/>
<keyword evidence="1" id="KW-0812">Transmembrane</keyword>
<dbReference type="NCBIfam" id="NF045844">
    <property type="entry name" value="BC85_0335_fam"/>
    <property type="match status" value="1"/>
</dbReference>
<dbReference type="AlphaFoldDB" id="A0A0A8E7E5"/>
<evidence type="ECO:0000313" key="3">
    <source>
        <dbReference type="Proteomes" id="UP000031129"/>
    </source>
</evidence>
<dbReference type="HOGENOM" id="CLU_1342039_0_0_14"/>
<dbReference type="OrthoDB" id="400174at2"/>